<evidence type="ECO:0000259" key="2">
    <source>
        <dbReference type="SMART" id="SM00858"/>
    </source>
</evidence>
<reference evidence="3 4" key="1">
    <citation type="submission" date="2020-07" db="EMBL/GenBank/DDBJ databases">
        <title>Sequencing the genomes of 1000 actinobacteria strains.</title>
        <authorList>
            <person name="Klenk H.-P."/>
        </authorList>
    </citation>
    <scope>NUCLEOTIDE SEQUENCE [LARGE SCALE GENOMIC DNA]</scope>
    <source>
        <strain evidence="3 4">DSM 44442</strain>
    </source>
</reference>
<evidence type="ECO:0000313" key="4">
    <source>
        <dbReference type="Proteomes" id="UP000572051"/>
    </source>
</evidence>
<feature type="domain" description="SAF" evidence="2">
    <location>
        <begin position="58"/>
        <end position="121"/>
    </location>
</feature>
<dbReference type="CDD" id="cd11614">
    <property type="entry name" value="SAF_CpaB_FlgA_like"/>
    <property type="match status" value="1"/>
</dbReference>
<proteinExistence type="predicted"/>
<comment type="caution">
    <text evidence="3">The sequence shown here is derived from an EMBL/GenBank/DDBJ whole genome shotgun (WGS) entry which is preliminary data.</text>
</comment>
<dbReference type="EMBL" id="JACCFS010000001">
    <property type="protein sequence ID" value="NYJ37913.1"/>
    <property type="molecule type" value="Genomic_DNA"/>
</dbReference>
<dbReference type="RefSeq" id="WP_179829026.1">
    <property type="nucleotide sequence ID" value="NZ_JACCFS010000001.1"/>
</dbReference>
<protein>
    <recommendedName>
        <fullName evidence="2">SAF domain-containing protein</fullName>
    </recommendedName>
</protein>
<dbReference type="Pfam" id="PF08666">
    <property type="entry name" value="SAF"/>
    <property type="match status" value="1"/>
</dbReference>
<evidence type="ECO:0000313" key="3">
    <source>
        <dbReference type="EMBL" id="NYJ37913.1"/>
    </source>
</evidence>
<keyword evidence="4" id="KW-1185">Reference proteome</keyword>
<sequence length="225" mass="22192">MVGTSTGPTSRTRPSPAPPVRLLGSGPRRWRWLVLGLALATTGALAGVTAVEGLDQRQGVLVAEGDLPAGHVVGAGDLRVVRMTVADGVSVVGEQELEQVIGRPLTVPVADGSVLPGTALGPDAAYPAAEEAVVGAALQPGRYPASLQPGSAVSVVVFAEDAGGEGADGGSEAYPARVQSVEPSATDGSVIVELAVAALDAARISAAAATESVAVVQVPPRGGAS</sequence>
<dbReference type="SMART" id="SM00858">
    <property type="entry name" value="SAF"/>
    <property type="match status" value="1"/>
</dbReference>
<dbReference type="InterPro" id="IPR013974">
    <property type="entry name" value="SAF"/>
</dbReference>
<organism evidence="3 4">
    <name type="scientific">Nocardiopsis aegyptia</name>
    <dbReference type="NCBI Taxonomy" id="220378"/>
    <lineage>
        <taxon>Bacteria</taxon>
        <taxon>Bacillati</taxon>
        <taxon>Actinomycetota</taxon>
        <taxon>Actinomycetes</taxon>
        <taxon>Streptosporangiales</taxon>
        <taxon>Nocardiopsidaceae</taxon>
        <taxon>Nocardiopsis</taxon>
    </lineage>
</organism>
<feature type="region of interest" description="Disordered" evidence="1">
    <location>
        <begin position="1"/>
        <end position="22"/>
    </location>
</feature>
<dbReference type="AlphaFoldDB" id="A0A7Z0ETA8"/>
<name>A0A7Z0ETA8_9ACTN</name>
<accession>A0A7Z0ETA8</accession>
<evidence type="ECO:0000256" key="1">
    <source>
        <dbReference type="SAM" id="MobiDB-lite"/>
    </source>
</evidence>
<dbReference type="Proteomes" id="UP000572051">
    <property type="component" value="Unassembled WGS sequence"/>
</dbReference>
<gene>
    <name evidence="3" type="ORF">HNR10_005794</name>
</gene>
<feature type="compositionally biased region" description="Low complexity" evidence="1">
    <location>
        <begin position="1"/>
        <end position="14"/>
    </location>
</feature>